<reference evidence="3" key="1">
    <citation type="journal article" date="2011" name="Nature">
        <title>Genome sequence and analysis of the tuber crop potato.</title>
        <authorList>
            <consortium name="The Potato Genome Sequencing Consortium"/>
        </authorList>
    </citation>
    <scope>NUCLEOTIDE SEQUENCE [LARGE SCALE GENOMIC DNA]</scope>
    <source>
        <strain evidence="3">cv. DM1-3 516 R44</strain>
    </source>
</reference>
<organism evidence="2 3">
    <name type="scientific">Solanum tuberosum</name>
    <name type="common">Potato</name>
    <dbReference type="NCBI Taxonomy" id="4113"/>
    <lineage>
        <taxon>Eukaryota</taxon>
        <taxon>Viridiplantae</taxon>
        <taxon>Streptophyta</taxon>
        <taxon>Embryophyta</taxon>
        <taxon>Tracheophyta</taxon>
        <taxon>Spermatophyta</taxon>
        <taxon>Magnoliopsida</taxon>
        <taxon>eudicotyledons</taxon>
        <taxon>Gunneridae</taxon>
        <taxon>Pentapetalae</taxon>
        <taxon>asterids</taxon>
        <taxon>lamiids</taxon>
        <taxon>Solanales</taxon>
        <taxon>Solanaceae</taxon>
        <taxon>Solanoideae</taxon>
        <taxon>Solaneae</taxon>
        <taxon>Solanum</taxon>
    </lineage>
</organism>
<evidence type="ECO:0000313" key="2">
    <source>
        <dbReference type="EnsemblPlants" id="PGSC0003DMT400090628"/>
    </source>
</evidence>
<dbReference type="PaxDb" id="4113-PGSC0003DMT400090628"/>
<dbReference type="EnsemblPlants" id="PGSC0003DMT400090628">
    <property type="protein sequence ID" value="PGSC0003DMT400090628"/>
    <property type="gene ID" value="PGSC0003DMG400040199"/>
</dbReference>
<accession>M1DKT7</accession>
<name>M1DKT7_SOLTU</name>
<dbReference type="InParanoid" id="M1DKT7"/>
<proteinExistence type="predicted"/>
<evidence type="ECO:0008006" key="4">
    <source>
        <dbReference type="Google" id="ProtNLM"/>
    </source>
</evidence>
<dbReference type="HOGENOM" id="CLU_1597335_0_0_1"/>
<reference evidence="2" key="2">
    <citation type="submission" date="2015-06" db="UniProtKB">
        <authorList>
            <consortium name="EnsemblPlants"/>
        </authorList>
    </citation>
    <scope>IDENTIFICATION</scope>
    <source>
        <strain evidence="2">DM1-3 516 R44</strain>
    </source>
</reference>
<keyword evidence="3" id="KW-1185">Reference proteome</keyword>
<evidence type="ECO:0000256" key="1">
    <source>
        <dbReference type="SAM" id="MobiDB-lite"/>
    </source>
</evidence>
<dbReference type="Proteomes" id="UP000011115">
    <property type="component" value="Unassembled WGS sequence"/>
</dbReference>
<protein>
    <recommendedName>
        <fullName evidence="4">Integrase core domain containing protein</fullName>
    </recommendedName>
</protein>
<sequence length="167" mass="18512">MSSKAEAVIHAVTRCSREIELIRGRTEKVVEKCRLSRKWSSRRIAEEVGDPDPDRRWTQENFTLESIKVGEPRKLLANRQPGRRSQSNLPIGPPHQLRILKNSVRDPNVPSWAQGFYAAVQAFLADTALATPSGFGTAVSSEATPGTETQYQSDALSTDAHTDRVTV</sequence>
<dbReference type="AlphaFoldDB" id="M1DKT7"/>
<feature type="region of interest" description="Disordered" evidence="1">
    <location>
        <begin position="137"/>
        <end position="167"/>
    </location>
</feature>
<dbReference type="Gramene" id="PGSC0003DMT400090628">
    <property type="protein sequence ID" value="PGSC0003DMT400090628"/>
    <property type="gene ID" value="PGSC0003DMG400040199"/>
</dbReference>
<evidence type="ECO:0000313" key="3">
    <source>
        <dbReference type="Proteomes" id="UP000011115"/>
    </source>
</evidence>
<feature type="compositionally biased region" description="Polar residues" evidence="1">
    <location>
        <begin position="138"/>
        <end position="156"/>
    </location>
</feature>